<feature type="signal peptide" evidence="2">
    <location>
        <begin position="1"/>
        <end position="30"/>
    </location>
</feature>
<protein>
    <recommendedName>
        <fullName evidence="5">Circadian oscillating protein COP23</fullName>
    </recommendedName>
</protein>
<sequence length="210" mass="22134">MSKAKILLNLSMAGVTVSAAVALTSQPAVANTTFRCIPAGNGYATIAVASTGHQSEPLITWNSQAFIAGGYTPQNRCEIVSQRLTRAVAQSGGLLSNLLLTTGSVNGYDVVCWTNNSSSVCNPNNLLVTISPGRSAGEFLGNFLKMGANPMSEGTPGQESVRRTTVRFGELVQRELDEARRRGGGHSNPVTTPDPVRPPVRPPNDPPVVF</sequence>
<organism evidence="3 4">
    <name type="scientific">Limnospira platensis NIES-46</name>
    <dbReference type="NCBI Taxonomy" id="1236695"/>
    <lineage>
        <taxon>Bacteria</taxon>
        <taxon>Bacillati</taxon>
        <taxon>Cyanobacteriota</taxon>
        <taxon>Cyanophyceae</taxon>
        <taxon>Oscillatoriophycideae</taxon>
        <taxon>Oscillatoriales</taxon>
        <taxon>Sirenicapillariaceae</taxon>
        <taxon>Limnospira</taxon>
    </lineage>
</organism>
<dbReference type="EMBL" id="BIMW01000172">
    <property type="protein sequence ID" value="GCE96101.1"/>
    <property type="molecule type" value="Genomic_DNA"/>
</dbReference>
<evidence type="ECO:0000313" key="3">
    <source>
        <dbReference type="EMBL" id="GCE96101.1"/>
    </source>
</evidence>
<name>A0A5M3TDE6_LIMPL</name>
<dbReference type="RefSeq" id="WP_006620323.1">
    <property type="nucleotide sequence ID" value="NZ_BIMW01000172.1"/>
</dbReference>
<proteinExistence type="predicted"/>
<reference evidence="3 4" key="1">
    <citation type="journal article" date="2019" name="J Genomics">
        <title>The Draft Genome of a Hydrogen-producing Cyanobacterium, Arthrospira platensis NIES-46.</title>
        <authorList>
            <person name="Suzuki S."/>
            <person name="Yamaguchi H."/>
            <person name="Kawachi M."/>
        </authorList>
    </citation>
    <scope>NUCLEOTIDE SEQUENCE [LARGE SCALE GENOMIC DNA]</scope>
    <source>
        <strain evidence="3 4">NIES-46</strain>
    </source>
</reference>
<dbReference type="Proteomes" id="UP000326169">
    <property type="component" value="Unassembled WGS sequence"/>
</dbReference>
<accession>A0A5M3TDE6</accession>
<evidence type="ECO:0008006" key="5">
    <source>
        <dbReference type="Google" id="ProtNLM"/>
    </source>
</evidence>
<dbReference type="GeneID" id="301684940"/>
<evidence type="ECO:0000256" key="2">
    <source>
        <dbReference type="SAM" id="SignalP"/>
    </source>
</evidence>
<evidence type="ECO:0000313" key="4">
    <source>
        <dbReference type="Proteomes" id="UP000326169"/>
    </source>
</evidence>
<comment type="caution">
    <text evidence="3">The sequence shown here is derived from an EMBL/GenBank/DDBJ whole genome shotgun (WGS) entry which is preliminary data.</text>
</comment>
<keyword evidence="2" id="KW-0732">Signal</keyword>
<feature type="compositionally biased region" description="Pro residues" evidence="1">
    <location>
        <begin position="195"/>
        <end position="210"/>
    </location>
</feature>
<feature type="chain" id="PRO_5046218457" description="Circadian oscillating protein COP23" evidence="2">
    <location>
        <begin position="31"/>
        <end position="210"/>
    </location>
</feature>
<feature type="region of interest" description="Disordered" evidence="1">
    <location>
        <begin position="176"/>
        <end position="210"/>
    </location>
</feature>
<evidence type="ECO:0000256" key="1">
    <source>
        <dbReference type="SAM" id="MobiDB-lite"/>
    </source>
</evidence>
<keyword evidence="4" id="KW-1185">Reference proteome</keyword>
<gene>
    <name evidence="3" type="ORF">NIES46_41680</name>
</gene>
<dbReference type="Pfam" id="PF14218">
    <property type="entry name" value="COP23"/>
    <property type="match status" value="1"/>
</dbReference>
<dbReference type="InterPro" id="IPR025478">
    <property type="entry name" value="COP23"/>
</dbReference>